<name>A0A561BUI8_9ACTN</name>
<reference evidence="1 2" key="1">
    <citation type="submission" date="2019-06" db="EMBL/GenBank/DDBJ databases">
        <title>Sequencing the genomes of 1000 actinobacteria strains.</title>
        <authorList>
            <person name="Klenk H.-P."/>
        </authorList>
    </citation>
    <scope>NUCLEOTIDE SEQUENCE [LARGE SCALE GENOMIC DNA]</scope>
    <source>
        <strain evidence="1 2">DSM 24683</strain>
    </source>
</reference>
<sequence length="361" mass="38723">MDISRLTPVYEAGGPFATVTLDVSHDSETAAREHELRVRDAGSDLDRQGAPEAVIRAVTDPLAENPAEPAPQARTVVGNRDGVRFDELVHRQVDQAAVSWSALPDLAGWVRLAQGNIRFVLALVDHVGGDVAVYRSEVPEPEFATTAGGETYHVHKVPVGGWSALRYQHETENVWRRNADAVGDEVESRVREGVKLVLVAGDARSVSHLLNRLEKVQATVVRLDSGGRADDGGGEAMRQAIREALQEYAVARQLELVHRLKDRLGQGFAVATGVRDVADAFVQGQVETLLLDPDGAADHELLPKDHPGLVLGDVPEDEAVRADQALLAAAALTSAEVTALPLVAIAGTPAAALLRWDNHES</sequence>
<dbReference type="Gene3D" id="3.30.420.60">
    <property type="entry name" value="eRF1 domain 2"/>
    <property type="match status" value="1"/>
</dbReference>
<evidence type="ECO:0000313" key="2">
    <source>
        <dbReference type="Proteomes" id="UP000318380"/>
    </source>
</evidence>
<accession>A0A561BUI8</accession>
<dbReference type="Proteomes" id="UP000318380">
    <property type="component" value="Unassembled WGS sequence"/>
</dbReference>
<evidence type="ECO:0000313" key="1">
    <source>
        <dbReference type="EMBL" id="TWD82471.1"/>
    </source>
</evidence>
<dbReference type="SUPFAM" id="SSF53137">
    <property type="entry name" value="Translational machinery components"/>
    <property type="match status" value="1"/>
</dbReference>
<dbReference type="InterPro" id="IPR040701">
    <property type="entry name" value="Bact_RF_family2"/>
</dbReference>
<gene>
    <name evidence="1" type="ORF">FB561_3604</name>
</gene>
<dbReference type="EMBL" id="VIVK01000001">
    <property type="protein sequence ID" value="TWD82471.1"/>
    <property type="molecule type" value="Genomic_DNA"/>
</dbReference>
<organism evidence="1 2">
    <name type="scientific">Kribbella amoyensis</name>
    <dbReference type="NCBI Taxonomy" id="996641"/>
    <lineage>
        <taxon>Bacteria</taxon>
        <taxon>Bacillati</taxon>
        <taxon>Actinomycetota</taxon>
        <taxon>Actinomycetes</taxon>
        <taxon>Propionibacteriales</taxon>
        <taxon>Kribbellaceae</taxon>
        <taxon>Kribbella</taxon>
    </lineage>
</organism>
<keyword evidence="2" id="KW-1185">Reference proteome</keyword>
<dbReference type="Pfam" id="PF18844">
    <property type="entry name" value="baeRF_family2"/>
    <property type="match status" value="1"/>
</dbReference>
<comment type="caution">
    <text evidence="1">The sequence shown here is derived from an EMBL/GenBank/DDBJ whole genome shotgun (WGS) entry which is preliminary data.</text>
</comment>
<proteinExistence type="predicted"/>
<dbReference type="RefSeq" id="WP_145808066.1">
    <property type="nucleotide sequence ID" value="NZ_VIVK01000001.1"/>
</dbReference>
<evidence type="ECO:0008006" key="3">
    <source>
        <dbReference type="Google" id="ProtNLM"/>
    </source>
</evidence>
<dbReference type="AlphaFoldDB" id="A0A561BUI8"/>
<dbReference type="OrthoDB" id="5179393at2"/>
<protein>
    <recommendedName>
        <fullName evidence="3">Peptide subunit release factor 1 (ERF1)</fullName>
    </recommendedName>
</protein>
<dbReference type="InterPro" id="IPR042226">
    <property type="entry name" value="eFR1_2_sf"/>
</dbReference>